<dbReference type="OrthoDB" id="64737at2"/>
<dbReference type="EMBL" id="SRIO01000001">
    <property type="protein sequence ID" value="TFZ84155.1"/>
    <property type="molecule type" value="Genomic_DNA"/>
</dbReference>
<comment type="caution">
    <text evidence="2">The sequence shown here is derived from an EMBL/GenBank/DDBJ whole genome shotgun (WGS) entry which is preliminary data.</text>
</comment>
<name>A0A4Z0FDR6_9GAMM</name>
<evidence type="ECO:0000256" key="1">
    <source>
        <dbReference type="SAM" id="Phobius"/>
    </source>
</evidence>
<evidence type="ECO:0000313" key="3">
    <source>
        <dbReference type="Proteomes" id="UP000297890"/>
    </source>
</evidence>
<feature type="transmembrane region" description="Helical" evidence="1">
    <location>
        <begin position="50"/>
        <end position="71"/>
    </location>
</feature>
<dbReference type="InterPro" id="IPR009781">
    <property type="entry name" value="DUF1345"/>
</dbReference>
<keyword evidence="3" id="KW-1185">Reference proteome</keyword>
<dbReference type="AlphaFoldDB" id="A0A4Z0FDR6"/>
<organism evidence="2 3">
    <name type="scientific">Candidatus Macondimonas diazotrophica</name>
    <dbReference type="NCBI Taxonomy" id="2305248"/>
    <lineage>
        <taxon>Bacteria</taxon>
        <taxon>Pseudomonadati</taxon>
        <taxon>Pseudomonadota</taxon>
        <taxon>Gammaproteobacteria</taxon>
        <taxon>Chromatiales</taxon>
        <taxon>Ectothiorhodospiraceae</taxon>
        <taxon>Candidatus Macondimonas</taxon>
    </lineage>
</organism>
<feature type="transmembrane region" description="Helical" evidence="1">
    <location>
        <begin position="20"/>
        <end position="38"/>
    </location>
</feature>
<sequence>MTPVLRARTGTIDRWRRPWAVLSVGPITISGVIMALVVELKGREGASAAAIGLVVITLAMAWVVFNVRFALHDAHLYYRDGGRSLPEDHAPDARDFACFAFVVGMTFQVSDVAVTRSSMRRHVLIQGPAALLFKPSSWRFPPTWPHDGVSRGKRCGNAYRLHTPAVSVWQQMARVSV</sequence>
<keyword evidence="1" id="KW-0472">Membrane</keyword>
<evidence type="ECO:0000313" key="2">
    <source>
        <dbReference type="EMBL" id="TFZ84155.1"/>
    </source>
</evidence>
<accession>A0A4Z0FDR6</accession>
<dbReference type="Pfam" id="PF07077">
    <property type="entry name" value="DUF1345"/>
    <property type="match status" value="1"/>
</dbReference>
<proteinExistence type="predicted"/>
<keyword evidence="1" id="KW-1133">Transmembrane helix</keyword>
<reference evidence="2 3" key="1">
    <citation type="journal article" date="2019" name="ISME J.">
        <title>Candidatus Macondimonas diazotrophica, a novel gammaproteobacterial genus dominating crude-oil-contaminated coastal sediments.</title>
        <authorList>
            <person name="Karthikeyan S."/>
            <person name="Konstantinidis K."/>
        </authorList>
    </citation>
    <scope>NUCLEOTIDE SEQUENCE [LARGE SCALE GENOMIC DNA]</scope>
    <source>
        <strain evidence="2 3">KTK01</strain>
    </source>
</reference>
<dbReference type="Proteomes" id="UP000297890">
    <property type="component" value="Unassembled WGS sequence"/>
</dbReference>
<protein>
    <submittedName>
        <fullName evidence="2">DUF1345 domain-containing protein</fullName>
    </submittedName>
</protein>
<gene>
    <name evidence="2" type="ORF">E4680_01055</name>
</gene>
<keyword evidence="1" id="KW-0812">Transmembrane</keyword>